<organism evidence="2 3">
    <name type="scientific">Porites evermanni</name>
    <dbReference type="NCBI Taxonomy" id="104178"/>
    <lineage>
        <taxon>Eukaryota</taxon>
        <taxon>Metazoa</taxon>
        <taxon>Cnidaria</taxon>
        <taxon>Anthozoa</taxon>
        <taxon>Hexacorallia</taxon>
        <taxon>Scleractinia</taxon>
        <taxon>Fungiina</taxon>
        <taxon>Poritidae</taxon>
        <taxon>Porites</taxon>
    </lineage>
</organism>
<gene>
    <name evidence="2" type="ORF">PEVE_00006022</name>
</gene>
<accession>A0ABN8LUB2</accession>
<sequence length="583" mass="65535">FPCSGHTRGGAVQPQLGLSTLRRCSTCAGKHRELERAEIKKSEDAVQRTMSAVRNFTNPFSIPDKDHLYSLASGAPVSVEVEIDVLRAEALGKEAKKAFIQDRFVNGSPETHFFEPISKQKLKTMEDSSKTVKLTASQGKVIQYREQSDLAFMLLIKSQCLDEPIDIGELMSYSLTPVPHSLGTPDGFFNKTNKAAMLHYLIDDTPEEVVVPANSMYIQDGNALFHALKNLPPTFGEICLKLLLRVWGSKAAASRLEKCGSAVAVVEGKAYQLETIEGDVMMREIEELKSNQEETDTRVVLYLNYAVKLGYKSAVVRTPDSDIFFILLHYAHSIPITIYLDTGSGKHRQVINISELAESKGAEYCTALLGLYVFTGEDVTSAFKGKGKVGPLKKLQKNPRYHDTFRKLGDKWLVDEELIDELEAFTCLIYGQTREKSVNSVRSIMLKKMVGENEELSMRSKVDLSRLPPCRDNLVPHIDRVNYRIANYKRAHQAIFWRPNPYESRQGWEKTEEGVLEPVWSCGPILPPSLVDLLEKTAEEMEDVADEEGQEIEYEELLSDDELSLKIQDGRQDGRHEGHQNEA</sequence>
<comment type="caution">
    <text evidence="2">The sequence shown here is derived from an EMBL/GenBank/DDBJ whole genome shotgun (WGS) entry which is preliminary data.</text>
</comment>
<dbReference type="PANTHER" id="PTHR46704:SF1">
    <property type="entry name" value="TELOMERE LENGTH REGULATION PROTEIN TEL2 HOMOLOG"/>
    <property type="match status" value="1"/>
</dbReference>
<dbReference type="EMBL" id="CALNXI010000139">
    <property type="protein sequence ID" value="CAH3020190.1"/>
    <property type="molecule type" value="Genomic_DNA"/>
</dbReference>
<feature type="compositionally biased region" description="Basic and acidic residues" evidence="1">
    <location>
        <begin position="568"/>
        <end position="583"/>
    </location>
</feature>
<keyword evidence="3" id="KW-1185">Reference proteome</keyword>
<evidence type="ECO:0000313" key="3">
    <source>
        <dbReference type="Proteomes" id="UP001159427"/>
    </source>
</evidence>
<feature type="region of interest" description="Disordered" evidence="1">
    <location>
        <begin position="559"/>
        <end position="583"/>
    </location>
</feature>
<dbReference type="PANTHER" id="PTHR46704">
    <property type="entry name" value="CXC DOMAIN-CONTAINING PROTEIN-RELATED"/>
    <property type="match status" value="1"/>
</dbReference>
<proteinExistence type="predicted"/>
<evidence type="ECO:0000256" key="1">
    <source>
        <dbReference type="SAM" id="MobiDB-lite"/>
    </source>
</evidence>
<protein>
    <submittedName>
        <fullName evidence="2">Uncharacterized protein</fullName>
    </submittedName>
</protein>
<reference evidence="2 3" key="1">
    <citation type="submission" date="2022-05" db="EMBL/GenBank/DDBJ databases">
        <authorList>
            <consortium name="Genoscope - CEA"/>
            <person name="William W."/>
        </authorList>
    </citation>
    <scope>NUCLEOTIDE SEQUENCE [LARGE SCALE GENOMIC DNA]</scope>
</reference>
<name>A0ABN8LUB2_9CNID</name>
<dbReference type="Proteomes" id="UP001159427">
    <property type="component" value="Unassembled WGS sequence"/>
</dbReference>
<feature type="non-terminal residue" evidence="2">
    <location>
        <position position="1"/>
    </location>
</feature>
<evidence type="ECO:0000313" key="2">
    <source>
        <dbReference type="EMBL" id="CAH3020190.1"/>
    </source>
</evidence>